<protein>
    <submittedName>
        <fullName evidence="1">Uncharacterized protein</fullName>
    </submittedName>
</protein>
<dbReference type="HOGENOM" id="CLU_2988609_0_0_9"/>
<evidence type="ECO:0000313" key="1">
    <source>
        <dbReference type="EMBL" id="EEG29008.1"/>
    </source>
</evidence>
<dbReference type="AlphaFoldDB" id="C0EHS8"/>
<organism evidence="1 2">
    <name type="scientific">[Clostridium] methylpentosum DSM 5476</name>
    <dbReference type="NCBI Taxonomy" id="537013"/>
    <lineage>
        <taxon>Bacteria</taxon>
        <taxon>Bacillati</taxon>
        <taxon>Bacillota</taxon>
        <taxon>Clostridia</taxon>
        <taxon>Eubacteriales</taxon>
        <taxon>Oscillospiraceae</taxon>
        <taxon>Oscillospiraceae incertae sedis</taxon>
    </lineage>
</organism>
<name>C0EHS8_9FIRM</name>
<reference evidence="1 2" key="1">
    <citation type="submission" date="2009-01" db="EMBL/GenBank/DDBJ databases">
        <authorList>
            <person name="Fulton L."/>
            <person name="Clifton S."/>
            <person name="Fulton B."/>
            <person name="Xu J."/>
            <person name="Minx P."/>
            <person name="Pepin K.H."/>
            <person name="Johnson M."/>
            <person name="Bhonagiri V."/>
            <person name="Nash W.E."/>
            <person name="Mardis E.R."/>
            <person name="Wilson R.K."/>
        </authorList>
    </citation>
    <scope>NUCLEOTIDE SEQUENCE [LARGE SCALE GENOMIC DNA]</scope>
    <source>
        <strain evidence="1 2">DSM 5476</strain>
    </source>
</reference>
<keyword evidence="2" id="KW-1185">Reference proteome</keyword>
<accession>C0EHS8</accession>
<dbReference type="EMBL" id="ACEC01000119">
    <property type="protein sequence ID" value="EEG29008.1"/>
    <property type="molecule type" value="Genomic_DNA"/>
</dbReference>
<dbReference type="STRING" id="537013.CLOSTMETH_03423"/>
<sequence>MQKVVIQITENGTIKSWIILLIFTAGNPTDQVHFILSQTLLKNNLGKIFHFTRTYVL</sequence>
<gene>
    <name evidence="1" type="ORF">CLOSTMETH_03423</name>
</gene>
<evidence type="ECO:0000313" key="2">
    <source>
        <dbReference type="Proteomes" id="UP000003340"/>
    </source>
</evidence>
<comment type="caution">
    <text evidence="1">The sequence shown here is derived from an EMBL/GenBank/DDBJ whole genome shotgun (WGS) entry which is preliminary data.</text>
</comment>
<proteinExistence type="predicted"/>
<reference evidence="1 2" key="2">
    <citation type="submission" date="2009-02" db="EMBL/GenBank/DDBJ databases">
        <title>Draft genome sequence of Clostridium methylpentosum (DSM 5476).</title>
        <authorList>
            <person name="Sudarsanam P."/>
            <person name="Ley R."/>
            <person name="Guruge J."/>
            <person name="Turnbaugh P.J."/>
            <person name="Mahowald M."/>
            <person name="Liep D."/>
            <person name="Gordon J."/>
        </authorList>
    </citation>
    <scope>NUCLEOTIDE SEQUENCE [LARGE SCALE GENOMIC DNA]</scope>
    <source>
        <strain evidence="1 2">DSM 5476</strain>
    </source>
</reference>
<dbReference type="Proteomes" id="UP000003340">
    <property type="component" value="Unassembled WGS sequence"/>
</dbReference>